<dbReference type="AlphaFoldDB" id="A0AAF0CRS0"/>
<accession>A0AAF0CRS0</accession>
<name>A0AAF0CRS0_9BACT</name>
<evidence type="ECO:0000313" key="2">
    <source>
        <dbReference type="Proteomes" id="UP001218638"/>
    </source>
</evidence>
<dbReference type="RefSeq" id="WP_330929601.1">
    <property type="nucleotide sequence ID" value="NZ_CP119075.1"/>
</dbReference>
<proteinExistence type="predicted"/>
<keyword evidence="2" id="KW-1185">Reference proteome</keyword>
<sequence>MMITRVDVEAARELVIVAVYAKRDSDGSILPEIVERIDDLAAAESCVSIRFHTIRPALARVMSKRYGYRLAEVVMRKDLSDV</sequence>
<organism evidence="1 2">
    <name type="scientific">Synoicihabitans lomoniglobus</name>
    <dbReference type="NCBI Taxonomy" id="2909285"/>
    <lineage>
        <taxon>Bacteria</taxon>
        <taxon>Pseudomonadati</taxon>
        <taxon>Verrucomicrobiota</taxon>
        <taxon>Opitutia</taxon>
        <taxon>Opitutales</taxon>
        <taxon>Opitutaceae</taxon>
        <taxon>Synoicihabitans</taxon>
    </lineage>
</organism>
<dbReference type="EMBL" id="CP119075">
    <property type="protein sequence ID" value="WED66850.1"/>
    <property type="molecule type" value="Genomic_DNA"/>
</dbReference>
<dbReference type="Proteomes" id="UP001218638">
    <property type="component" value="Chromosome"/>
</dbReference>
<dbReference type="KEGG" id="slom:PXH66_08305"/>
<evidence type="ECO:0000313" key="1">
    <source>
        <dbReference type="EMBL" id="WED66850.1"/>
    </source>
</evidence>
<gene>
    <name evidence="1" type="ORF">PXH66_08305</name>
</gene>
<protein>
    <submittedName>
        <fullName evidence="1">Uncharacterized protein</fullName>
    </submittedName>
</protein>
<reference evidence="1" key="1">
    <citation type="submission" date="2023-03" db="EMBL/GenBank/DDBJ databases">
        <title>Lomoglobus Profundus gen. nov., sp. nov., a novel member of the phylum Verrucomicrobia, isolated from deep-marine sediment of South China Sea.</title>
        <authorList>
            <person name="Ahmad T."/>
            <person name="Ishaq S.E."/>
            <person name="Wang F."/>
        </authorList>
    </citation>
    <scope>NUCLEOTIDE SEQUENCE</scope>
    <source>
        <strain evidence="1">LMO-M01</strain>
    </source>
</reference>